<accession>A0ABP3JUD0</accession>
<sequence length="288" mass="32861">MTPRRTSPTSRITWENVLLLARRIMGEYPPRSVTLRQVHYRCAAAGAIPNTTSAYKRLSSLIAQERRAGSFPDLIDSTREVHRPQAFADVADMLRCMPDSFRLDRRRGQGVNLYVAAEKDTLRVQFTGWLEDYGIPVVIARGFSSQSYVQDVAAAVRADGRDAVLLYVGDLDASGEDIERDWLERTACWDRVERVALNMAQVREREIPAAVGKRTDSRWPAFAARHGLDVRYPVQWEVEALPPEELRQLVMAAVHVHFARAVWESVLGDEEEQRVQLRRFLARWRSTG</sequence>
<organism evidence="1 2">
    <name type="scientific">Streptomyces stramineus</name>
    <dbReference type="NCBI Taxonomy" id="173861"/>
    <lineage>
        <taxon>Bacteria</taxon>
        <taxon>Bacillati</taxon>
        <taxon>Actinomycetota</taxon>
        <taxon>Actinomycetes</taxon>
        <taxon>Kitasatosporales</taxon>
        <taxon>Streptomycetaceae</taxon>
        <taxon>Streptomyces</taxon>
    </lineage>
</organism>
<gene>
    <name evidence="1" type="ORF">GCM10009544_28390</name>
</gene>
<dbReference type="Proteomes" id="UP001499895">
    <property type="component" value="Unassembled WGS sequence"/>
</dbReference>
<name>A0ABP3JUD0_9ACTN</name>
<dbReference type="EMBL" id="BAAAHB010000026">
    <property type="protein sequence ID" value="GAA0464354.1"/>
    <property type="molecule type" value="Genomic_DNA"/>
</dbReference>
<keyword evidence="2" id="KW-1185">Reference proteome</keyword>
<comment type="caution">
    <text evidence="1">The sequence shown here is derived from an EMBL/GenBank/DDBJ whole genome shotgun (WGS) entry which is preliminary data.</text>
</comment>
<protein>
    <submittedName>
        <fullName evidence="1">Uncharacterized protein</fullName>
    </submittedName>
</protein>
<reference evidence="2" key="1">
    <citation type="journal article" date="2019" name="Int. J. Syst. Evol. Microbiol.">
        <title>The Global Catalogue of Microorganisms (GCM) 10K type strain sequencing project: providing services to taxonomists for standard genome sequencing and annotation.</title>
        <authorList>
            <consortium name="The Broad Institute Genomics Platform"/>
            <consortium name="The Broad Institute Genome Sequencing Center for Infectious Disease"/>
            <person name="Wu L."/>
            <person name="Ma J."/>
        </authorList>
    </citation>
    <scope>NUCLEOTIDE SEQUENCE [LARGE SCALE GENOMIC DNA]</scope>
    <source>
        <strain evidence="2">JCM 10649</strain>
    </source>
</reference>
<proteinExistence type="predicted"/>
<evidence type="ECO:0000313" key="1">
    <source>
        <dbReference type="EMBL" id="GAA0464354.1"/>
    </source>
</evidence>
<evidence type="ECO:0000313" key="2">
    <source>
        <dbReference type="Proteomes" id="UP001499895"/>
    </source>
</evidence>